<evidence type="ECO:0000313" key="9">
    <source>
        <dbReference type="EMBL" id="OSX58031.1"/>
    </source>
</evidence>
<accession>A0A1X6MNM4</accession>
<dbReference type="PANTHER" id="PTHR19918">
    <property type="entry name" value="CELL DIVISION CYCLE 20 CDC20 FIZZY -RELATED"/>
    <property type="match status" value="1"/>
</dbReference>
<dbReference type="AlphaFoldDB" id="A0A1X6MNM4"/>
<evidence type="ECO:0000256" key="6">
    <source>
        <dbReference type="ARBA" id="ARBA00023306"/>
    </source>
</evidence>
<dbReference type="InterPro" id="IPR015943">
    <property type="entry name" value="WD40/YVTN_repeat-like_dom_sf"/>
</dbReference>
<dbReference type="GO" id="GO:1905786">
    <property type="term" value="P:positive regulation of anaphase-promoting complex-dependent catabolic process"/>
    <property type="evidence" value="ECO:0007669"/>
    <property type="project" value="TreeGrafter"/>
</dbReference>
<dbReference type="GO" id="GO:0005680">
    <property type="term" value="C:anaphase-promoting complex"/>
    <property type="evidence" value="ECO:0007669"/>
    <property type="project" value="TreeGrafter"/>
</dbReference>
<evidence type="ECO:0000256" key="4">
    <source>
        <dbReference type="ARBA" id="ARBA00022737"/>
    </source>
</evidence>
<dbReference type="STRING" id="670580.A0A1X6MNM4"/>
<dbReference type="RefSeq" id="XP_024334825.1">
    <property type="nucleotide sequence ID" value="XM_024486949.1"/>
</dbReference>
<feature type="repeat" description="WD" evidence="7">
    <location>
        <begin position="142"/>
        <end position="183"/>
    </location>
</feature>
<dbReference type="SUPFAM" id="SSF50978">
    <property type="entry name" value="WD40 repeat-like"/>
    <property type="match status" value="1"/>
</dbReference>
<keyword evidence="3" id="KW-0132">Cell division</keyword>
<dbReference type="InterPro" id="IPR033010">
    <property type="entry name" value="Cdc20/Fizzy"/>
</dbReference>
<keyword evidence="5" id="KW-0498">Mitosis</keyword>
<keyword evidence="4" id="KW-0677">Repeat</keyword>
<dbReference type="InterPro" id="IPR001680">
    <property type="entry name" value="WD40_rpt"/>
</dbReference>
<evidence type="ECO:0000256" key="3">
    <source>
        <dbReference type="ARBA" id="ARBA00022618"/>
    </source>
</evidence>
<protein>
    <recommendedName>
        <fullName evidence="8">CDC20/Fizzy WD40 domain-containing protein</fullName>
    </recommendedName>
</protein>
<reference evidence="9 10" key="1">
    <citation type="submission" date="2017-04" db="EMBL/GenBank/DDBJ databases">
        <title>Genome Sequence of the Model Brown-Rot Fungus Postia placenta SB12.</title>
        <authorList>
            <consortium name="DOE Joint Genome Institute"/>
            <person name="Gaskell J."/>
            <person name="Kersten P."/>
            <person name="Larrondo L.F."/>
            <person name="Canessa P."/>
            <person name="Martinez D."/>
            <person name="Hibbett D."/>
            <person name="Schmoll M."/>
            <person name="Kubicek C.P."/>
            <person name="Martinez A.T."/>
            <person name="Yadav J."/>
            <person name="Master E."/>
            <person name="Magnuson J.K."/>
            <person name="James T."/>
            <person name="Yaver D."/>
            <person name="Berka R."/>
            <person name="Labutti K."/>
            <person name="Lipzen A."/>
            <person name="Aerts A."/>
            <person name="Barry K."/>
            <person name="Henrissat B."/>
            <person name="Blanchette R."/>
            <person name="Grigoriev I."/>
            <person name="Cullen D."/>
        </authorList>
    </citation>
    <scope>NUCLEOTIDE SEQUENCE [LARGE SCALE GENOMIC DNA]</scope>
    <source>
        <strain evidence="9 10">MAD-698-R-SB12</strain>
    </source>
</reference>
<feature type="domain" description="CDC20/Fizzy WD40" evidence="8">
    <location>
        <begin position="19"/>
        <end position="347"/>
    </location>
</feature>
<dbReference type="Proteomes" id="UP000194127">
    <property type="component" value="Unassembled WGS sequence"/>
</dbReference>
<evidence type="ECO:0000313" key="10">
    <source>
        <dbReference type="Proteomes" id="UP000194127"/>
    </source>
</evidence>
<organism evidence="9 10">
    <name type="scientific">Postia placenta MAD-698-R-SB12</name>
    <dbReference type="NCBI Taxonomy" id="670580"/>
    <lineage>
        <taxon>Eukaryota</taxon>
        <taxon>Fungi</taxon>
        <taxon>Dikarya</taxon>
        <taxon>Basidiomycota</taxon>
        <taxon>Agaricomycotina</taxon>
        <taxon>Agaricomycetes</taxon>
        <taxon>Polyporales</taxon>
        <taxon>Adustoporiaceae</taxon>
        <taxon>Rhodonia</taxon>
    </lineage>
</organism>
<keyword evidence="2 7" id="KW-0853">WD repeat</keyword>
<gene>
    <name evidence="9" type="ORF">POSPLADRAFT_1155503</name>
</gene>
<dbReference type="GO" id="GO:0031145">
    <property type="term" value="P:anaphase-promoting complex-dependent catabolic process"/>
    <property type="evidence" value="ECO:0007669"/>
    <property type="project" value="TreeGrafter"/>
</dbReference>
<evidence type="ECO:0000256" key="7">
    <source>
        <dbReference type="PROSITE-ProRule" id="PRU00221"/>
    </source>
</evidence>
<keyword evidence="6" id="KW-0131">Cell cycle</keyword>
<dbReference type="InterPro" id="IPR036322">
    <property type="entry name" value="WD40_repeat_dom_sf"/>
</dbReference>
<dbReference type="Gene3D" id="2.130.10.10">
    <property type="entry name" value="YVTN repeat-like/Quinoprotein amine dehydrogenase"/>
    <property type="match status" value="1"/>
</dbReference>
<evidence type="ECO:0000256" key="2">
    <source>
        <dbReference type="ARBA" id="ARBA00022574"/>
    </source>
</evidence>
<dbReference type="EMBL" id="KZ110606">
    <property type="protein sequence ID" value="OSX58031.1"/>
    <property type="molecule type" value="Genomic_DNA"/>
</dbReference>
<proteinExistence type="inferred from homology"/>
<dbReference type="GO" id="GO:1990757">
    <property type="term" value="F:ubiquitin ligase activator activity"/>
    <property type="evidence" value="ECO:0007669"/>
    <property type="project" value="TreeGrafter"/>
</dbReference>
<sequence>MTLDFTVTDAETDVHSAPPVSWSMSNILVFGRGNRVHYRNMAATGDDVRQLCKIRDEHGNLRLVQCATGLMENMVAVCTSTGHIQVWDLVSNKMTAHWSTKGVTAMQWNGQSLTVGGIRGTIRHYDTRIKETAKMKEQSRKTTRHQAVINSLSWNSDGKFLASGDESGTVHVWDSRQNAPLDVGDLIQRRRKMQHEGAVHALAWCPWQSGVLASGDSAQDNTGTIRIWNVNSSPHPTSTNPTKLELDAQITSLHFSTHCKELLSTHGLGKSTTSPPPNVHLDSMIFPFPSQPRPARFSNSVAVHRFPSLNQVCLVQAAQASVAGSVLSPNGQRIVLAVPGESKLKVWDVWGRKRELRRTSSILSGAGIR</sequence>
<dbReference type="OrthoDB" id="10263272at2759"/>
<dbReference type="PANTHER" id="PTHR19918:SF8">
    <property type="entry name" value="FI02843P"/>
    <property type="match status" value="1"/>
</dbReference>
<dbReference type="PROSITE" id="PS50082">
    <property type="entry name" value="WD_REPEATS_2"/>
    <property type="match status" value="1"/>
</dbReference>
<dbReference type="GO" id="GO:0051301">
    <property type="term" value="P:cell division"/>
    <property type="evidence" value="ECO:0007669"/>
    <property type="project" value="UniProtKB-KW"/>
</dbReference>
<dbReference type="Pfam" id="PF24807">
    <property type="entry name" value="WD40_CDC20-Fz"/>
    <property type="match status" value="1"/>
</dbReference>
<comment type="similarity">
    <text evidence="1">Belongs to the WD repeat CDC20/Fizzy family.</text>
</comment>
<evidence type="ECO:0000256" key="1">
    <source>
        <dbReference type="ARBA" id="ARBA00006445"/>
    </source>
</evidence>
<dbReference type="GO" id="GO:0010997">
    <property type="term" value="F:anaphase-promoting complex binding"/>
    <property type="evidence" value="ECO:0007669"/>
    <property type="project" value="InterPro"/>
</dbReference>
<name>A0A1X6MNM4_9APHY</name>
<dbReference type="GeneID" id="36331898"/>
<dbReference type="InterPro" id="IPR056150">
    <property type="entry name" value="WD40_CDC20-Fz"/>
</dbReference>
<dbReference type="PROSITE" id="PS50294">
    <property type="entry name" value="WD_REPEATS_REGION"/>
    <property type="match status" value="1"/>
</dbReference>
<dbReference type="SMART" id="SM00320">
    <property type="entry name" value="WD40"/>
    <property type="match status" value="5"/>
</dbReference>
<evidence type="ECO:0000259" key="8">
    <source>
        <dbReference type="Pfam" id="PF24807"/>
    </source>
</evidence>
<keyword evidence="10" id="KW-1185">Reference proteome</keyword>
<evidence type="ECO:0000256" key="5">
    <source>
        <dbReference type="ARBA" id="ARBA00022776"/>
    </source>
</evidence>